<feature type="transmembrane region" description="Helical" evidence="2">
    <location>
        <begin position="83"/>
        <end position="103"/>
    </location>
</feature>
<reference evidence="4 5" key="1">
    <citation type="submission" date="2020-04" db="EMBL/GenBank/DDBJ databases">
        <title>MicrobeNet Type strains.</title>
        <authorList>
            <person name="Nicholson A.C."/>
        </authorList>
    </citation>
    <scope>NUCLEOTIDE SEQUENCE [LARGE SCALE GENOMIC DNA]</scope>
    <source>
        <strain evidence="4 5">DSM 44956</strain>
    </source>
</reference>
<gene>
    <name evidence="4" type="ORF">HGB38_25025</name>
</gene>
<dbReference type="Pfam" id="PF03713">
    <property type="entry name" value="DUF305"/>
    <property type="match status" value="1"/>
</dbReference>
<keyword evidence="2" id="KW-0472">Membrane</keyword>
<dbReference type="Gene3D" id="1.20.1260.10">
    <property type="match status" value="1"/>
</dbReference>
<feature type="domain" description="DUF305" evidence="3">
    <location>
        <begin position="119"/>
        <end position="285"/>
    </location>
</feature>
<evidence type="ECO:0000256" key="2">
    <source>
        <dbReference type="SAM" id="Phobius"/>
    </source>
</evidence>
<keyword evidence="5" id="KW-1185">Reference proteome</keyword>
<keyword evidence="2" id="KW-0812">Transmembrane</keyword>
<feature type="compositionally biased region" description="Basic and acidic residues" evidence="1">
    <location>
        <begin position="58"/>
        <end position="69"/>
    </location>
</feature>
<dbReference type="EMBL" id="JAAXOS010000012">
    <property type="protein sequence ID" value="NKY29454.1"/>
    <property type="molecule type" value="Genomic_DNA"/>
</dbReference>
<evidence type="ECO:0000256" key="1">
    <source>
        <dbReference type="SAM" id="MobiDB-lite"/>
    </source>
</evidence>
<comment type="caution">
    <text evidence="4">The sequence shown here is derived from an EMBL/GenBank/DDBJ whole genome shotgun (WGS) entry which is preliminary data.</text>
</comment>
<keyword evidence="2" id="KW-1133">Transmembrane helix</keyword>
<dbReference type="Proteomes" id="UP000540698">
    <property type="component" value="Unassembled WGS sequence"/>
</dbReference>
<dbReference type="InterPro" id="IPR012347">
    <property type="entry name" value="Ferritin-like"/>
</dbReference>
<organism evidence="4 5">
    <name type="scientific">Nocardia gamkensis</name>
    <dbReference type="NCBI Taxonomy" id="352869"/>
    <lineage>
        <taxon>Bacteria</taxon>
        <taxon>Bacillati</taxon>
        <taxon>Actinomycetota</taxon>
        <taxon>Actinomycetes</taxon>
        <taxon>Mycobacteriales</taxon>
        <taxon>Nocardiaceae</taxon>
        <taxon>Nocardia</taxon>
    </lineage>
</organism>
<dbReference type="AlphaFoldDB" id="A0A7X6R5E3"/>
<name>A0A7X6R5E3_9NOCA</name>
<dbReference type="PANTHER" id="PTHR36933:SF1">
    <property type="entry name" value="SLL0788 PROTEIN"/>
    <property type="match status" value="1"/>
</dbReference>
<accession>A0A7X6R5E3</accession>
<feature type="region of interest" description="Disordered" evidence="1">
    <location>
        <begin position="1"/>
        <end position="74"/>
    </location>
</feature>
<dbReference type="InterPro" id="IPR005183">
    <property type="entry name" value="DUF305_CopM-like"/>
</dbReference>
<evidence type="ECO:0000259" key="3">
    <source>
        <dbReference type="Pfam" id="PF03713"/>
    </source>
</evidence>
<protein>
    <submittedName>
        <fullName evidence="4">DUF305 domain-containing protein</fullName>
    </submittedName>
</protein>
<evidence type="ECO:0000313" key="4">
    <source>
        <dbReference type="EMBL" id="NKY29454.1"/>
    </source>
</evidence>
<proteinExistence type="predicted"/>
<dbReference type="PANTHER" id="PTHR36933">
    <property type="entry name" value="SLL0788 PROTEIN"/>
    <property type="match status" value="1"/>
</dbReference>
<sequence>MQKVIASGNREASSSSSHGATGFGPEAEAEADSRETPAGSGERGASTRPGGREAAVSGDREFDGSERETGAGVGGQFRRQRTALLILGIIGAILIGFAIGVLARIPLNGSTEPDPGPVDVGFSQDMSAHHAQAVEMAGVLLVRSTDTEVRRLAYDILTTQQSQIGRMQGWLQLWGEPAQSVDGFMGWMTEPMGGHDHSGADMPHHSGPVSTMPGMATPAELAALRQATSPKLDTMFLQLMLRHHQGGLSMIDYAAQHADTTAVRTLAETMATTQRGESDLMTTMLTARGAAPLP</sequence>
<evidence type="ECO:0000313" key="5">
    <source>
        <dbReference type="Proteomes" id="UP000540698"/>
    </source>
</evidence>